<evidence type="ECO:0000313" key="2">
    <source>
        <dbReference type="EMBL" id="KAJ5100112.1"/>
    </source>
</evidence>
<keyword evidence="3" id="KW-1185">Reference proteome</keyword>
<keyword evidence="1" id="KW-0472">Membrane</keyword>
<evidence type="ECO:0000256" key="1">
    <source>
        <dbReference type="SAM" id="Phobius"/>
    </source>
</evidence>
<dbReference type="RefSeq" id="XP_056475765.1">
    <property type="nucleotide sequence ID" value="XM_056619606.1"/>
</dbReference>
<organism evidence="2 3">
    <name type="scientific">Penicillium argentinense</name>
    <dbReference type="NCBI Taxonomy" id="1131581"/>
    <lineage>
        <taxon>Eukaryota</taxon>
        <taxon>Fungi</taxon>
        <taxon>Dikarya</taxon>
        <taxon>Ascomycota</taxon>
        <taxon>Pezizomycotina</taxon>
        <taxon>Eurotiomycetes</taxon>
        <taxon>Eurotiomycetidae</taxon>
        <taxon>Eurotiales</taxon>
        <taxon>Aspergillaceae</taxon>
        <taxon>Penicillium</taxon>
    </lineage>
</organism>
<protein>
    <submittedName>
        <fullName evidence="2">High affinity methionine permease</fullName>
    </submittedName>
</protein>
<feature type="transmembrane region" description="Helical" evidence="1">
    <location>
        <begin position="20"/>
        <end position="49"/>
    </location>
</feature>
<dbReference type="EMBL" id="JAPQKI010000005">
    <property type="protein sequence ID" value="KAJ5100112.1"/>
    <property type="molecule type" value="Genomic_DNA"/>
</dbReference>
<dbReference type="OrthoDB" id="5982228at2759"/>
<dbReference type="AlphaFoldDB" id="A0A9W9KCM0"/>
<accession>A0A9W9KCM0</accession>
<comment type="caution">
    <text evidence="2">The sequence shown here is derived from an EMBL/GenBank/DDBJ whole genome shotgun (WGS) entry which is preliminary data.</text>
</comment>
<gene>
    <name evidence="2" type="ORF">N7532_007113</name>
</gene>
<sequence length="92" mass="9803">MPRSDGEKVYLEAVYRMPKLLIAVIFAFQTVALGFTASGCIVFAFNLVVAAGKEALEWEERGVAVGVFGGDHLGSCLGTPLGCTQHERAQSV</sequence>
<evidence type="ECO:0000313" key="3">
    <source>
        <dbReference type="Proteomes" id="UP001149074"/>
    </source>
</evidence>
<dbReference type="Proteomes" id="UP001149074">
    <property type="component" value="Unassembled WGS sequence"/>
</dbReference>
<keyword evidence="1" id="KW-1133">Transmembrane helix</keyword>
<reference evidence="2" key="2">
    <citation type="journal article" date="2023" name="IMA Fungus">
        <title>Comparative genomic study of the Penicillium genus elucidates a diverse pangenome and 15 lateral gene transfer events.</title>
        <authorList>
            <person name="Petersen C."/>
            <person name="Sorensen T."/>
            <person name="Nielsen M.R."/>
            <person name="Sondergaard T.E."/>
            <person name="Sorensen J.L."/>
            <person name="Fitzpatrick D.A."/>
            <person name="Frisvad J.C."/>
            <person name="Nielsen K.L."/>
        </authorList>
    </citation>
    <scope>NUCLEOTIDE SEQUENCE</scope>
    <source>
        <strain evidence="2">IBT 30761</strain>
    </source>
</reference>
<proteinExistence type="predicted"/>
<dbReference type="GeneID" id="81358585"/>
<reference evidence="2" key="1">
    <citation type="submission" date="2022-11" db="EMBL/GenBank/DDBJ databases">
        <authorList>
            <person name="Petersen C."/>
        </authorList>
    </citation>
    <scope>NUCLEOTIDE SEQUENCE</scope>
    <source>
        <strain evidence="2">IBT 30761</strain>
    </source>
</reference>
<keyword evidence="1" id="KW-0812">Transmembrane</keyword>
<name>A0A9W9KCM0_9EURO</name>